<feature type="region of interest" description="Disordered" evidence="8">
    <location>
        <begin position="132"/>
        <end position="182"/>
    </location>
</feature>
<feature type="compositionally biased region" description="Gly residues" evidence="8">
    <location>
        <begin position="246"/>
        <end position="260"/>
    </location>
</feature>
<comment type="subcellular location">
    <subcellularLocation>
        <location evidence="1">Nucleus</location>
    </subcellularLocation>
</comment>
<feature type="compositionally biased region" description="Polar residues" evidence="8">
    <location>
        <begin position="282"/>
        <end position="304"/>
    </location>
</feature>
<dbReference type="GO" id="GO:0005634">
    <property type="term" value="C:nucleus"/>
    <property type="evidence" value="ECO:0007669"/>
    <property type="project" value="UniProtKB-SubCell"/>
</dbReference>
<dbReference type="AlphaFoldDB" id="A0A7N0UBT0"/>
<dbReference type="EnsemblPlants" id="Kaladp0060s0042.1.v1.1">
    <property type="protein sequence ID" value="Kaladp0060s0042.1.v1.1"/>
    <property type="gene ID" value="Kaladp0060s0042.v1.1"/>
</dbReference>
<evidence type="ECO:0000256" key="4">
    <source>
        <dbReference type="ARBA" id="ARBA00022833"/>
    </source>
</evidence>
<keyword evidence="6" id="KW-0010">Activator</keyword>
<feature type="region of interest" description="Disordered" evidence="8">
    <location>
        <begin position="48"/>
        <end position="69"/>
    </location>
</feature>
<comment type="similarity">
    <text evidence="2">Belongs to the SHI protein family.</text>
</comment>
<dbReference type="GO" id="GO:0045893">
    <property type="term" value="P:positive regulation of DNA-templated transcription"/>
    <property type="evidence" value="ECO:0007669"/>
    <property type="project" value="TreeGrafter"/>
</dbReference>
<evidence type="ECO:0000313" key="10">
    <source>
        <dbReference type="Proteomes" id="UP000594263"/>
    </source>
</evidence>
<name>A0A7N0UBT0_KALFE</name>
<dbReference type="InterPro" id="IPR006511">
    <property type="entry name" value="SHI_C"/>
</dbReference>
<dbReference type="NCBIfam" id="TIGR01623">
    <property type="entry name" value="put_zinc_LRP1"/>
    <property type="match status" value="1"/>
</dbReference>
<dbReference type="GO" id="GO:0003677">
    <property type="term" value="F:DNA binding"/>
    <property type="evidence" value="ECO:0007669"/>
    <property type="project" value="UniProtKB-KW"/>
</dbReference>
<dbReference type="GO" id="GO:0046872">
    <property type="term" value="F:metal ion binding"/>
    <property type="evidence" value="ECO:0007669"/>
    <property type="project" value="UniProtKB-KW"/>
</dbReference>
<dbReference type="PANTHER" id="PTHR31604:SF2">
    <property type="entry name" value="PROTEIN SHI RELATED SEQUENCE 7"/>
    <property type="match status" value="1"/>
</dbReference>
<proteinExistence type="inferred from homology"/>
<feature type="region of interest" description="Disordered" evidence="8">
    <location>
        <begin position="235"/>
        <end position="264"/>
    </location>
</feature>
<dbReference type="Proteomes" id="UP000594263">
    <property type="component" value="Unplaced"/>
</dbReference>
<evidence type="ECO:0000256" key="1">
    <source>
        <dbReference type="ARBA" id="ARBA00004123"/>
    </source>
</evidence>
<evidence type="ECO:0000313" key="9">
    <source>
        <dbReference type="EnsemblPlants" id="Kaladp0060s0042.1.v1.1"/>
    </source>
</evidence>
<dbReference type="PANTHER" id="PTHR31604">
    <property type="entry name" value="PROTEIN LATERAL ROOT PRIMORDIUM 1"/>
    <property type="match status" value="1"/>
</dbReference>
<keyword evidence="3" id="KW-0479">Metal-binding</keyword>
<keyword evidence="10" id="KW-1185">Reference proteome</keyword>
<evidence type="ECO:0000256" key="7">
    <source>
        <dbReference type="ARBA" id="ARBA00023242"/>
    </source>
</evidence>
<dbReference type="GO" id="GO:0003700">
    <property type="term" value="F:DNA-binding transcription factor activity"/>
    <property type="evidence" value="ECO:0007669"/>
    <property type="project" value="InterPro"/>
</dbReference>
<dbReference type="InterPro" id="IPR006510">
    <property type="entry name" value="Znf_LRP1"/>
</dbReference>
<dbReference type="NCBIfam" id="TIGR01624">
    <property type="entry name" value="LRP1_Cterm"/>
    <property type="match status" value="1"/>
</dbReference>
<feature type="region of interest" description="Disordered" evidence="8">
    <location>
        <begin position="281"/>
        <end position="304"/>
    </location>
</feature>
<reference evidence="9" key="1">
    <citation type="submission" date="2021-01" db="UniProtKB">
        <authorList>
            <consortium name="EnsemblPlants"/>
        </authorList>
    </citation>
    <scope>IDENTIFICATION</scope>
</reference>
<accession>A0A7N0UBT0</accession>
<organism evidence="9 10">
    <name type="scientific">Kalanchoe fedtschenkoi</name>
    <name type="common">Lavender scallops</name>
    <name type="synonym">South American air plant</name>
    <dbReference type="NCBI Taxonomy" id="63787"/>
    <lineage>
        <taxon>Eukaryota</taxon>
        <taxon>Viridiplantae</taxon>
        <taxon>Streptophyta</taxon>
        <taxon>Embryophyta</taxon>
        <taxon>Tracheophyta</taxon>
        <taxon>Spermatophyta</taxon>
        <taxon>Magnoliopsida</taxon>
        <taxon>eudicotyledons</taxon>
        <taxon>Gunneridae</taxon>
        <taxon>Pentapetalae</taxon>
        <taxon>Saxifragales</taxon>
        <taxon>Crassulaceae</taxon>
        <taxon>Kalanchoe</taxon>
    </lineage>
</organism>
<evidence type="ECO:0000256" key="3">
    <source>
        <dbReference type="ARBA" id="ARBA00022723"/>
    </source>
</evidence>
<keyword evidence="5" id="KW-0238">DNA-binding</keyword>
<sequence length="304" mass="32373">MAGLGGGRDRSSSQHHQQAAGAGAPPESWFLYRNPDELSSYRGFELWQQQQQHQPRNNPSSFGLGIGPDEPQLPTGFAMTRSAGGGSISCQDCGNQAKKDCAHSRCRTCCRSRGFECQTHVKSTWVAAPVRRERQQKLSQQQQNPLLRSSSEGSKRLREAGGPSSSSALVHHRNPSSTGMEVGRTFPAEVSAQAVFRCVRVSAIDEGEDQYAYQTAVSIGGHVFKGLLYDQGLDPSSYTPGDSSSVGGGGSSSGGGGGGIQQLNFMSGGAAEATAFIDPSSMYHQSSHSNPFLPSGTQFFPPQR</sequence>
<dbReference type="OMA" id="PENNWFL"/>
<protein>
    <submittedName>
        <fullName evidence="9">Uncharacterized protein</fullName>
    </submittedName>
</protein>
<evidence type="ECO:0000256" key="6">
    <source>
        <dbReference type="ARBA" id="ARBA00023159"/>
    </source>
</evidence>
<dbReference type="InterPro" id="IPR007818">
    <property type="entry name" value="SHI"/>
</dbReference>
<feature type="compositionally biased region" description="Low complexity" evidence="8">
    <location>
        <begin position="14"/>
        <end position="24"/>
    </location>
</feature>
<dbReference type="Pfam" id="PF05142">
    <property type="entry name" value="DUF702"/>
    <property type="match status" value="1"/>
</dbReference>
<evidence type="ECO:0000256" key="5">
    <source>
        <dbReference type="ARBA" id="ARBA00023125"/>
    </source>
</evidence>
<keyword evidence="7" id="KW-0539">Nucleus</keyword>
<feature type="region of interest" description="Disordered" evidence="8">
    <location>
        <begin position="1"/>
        <end position="31"/>
    </location>
</feature>
<keyword evidence="4" id="KW-0862">Zinc</keyword>
<evidence type="ECO:0000256" key="2">
    <source>
        <dbReference type="ARBA" id="ARBA00006911"/>
    </source>
</evidence>
<evidence type="ECO:0000256" key="8">
    <source>
        <dbReference type="SAM" id="MobiDB-lite"/>
    </source>
</evidence>
<dbReference type="Gramene" id="Kaladp0060s0042.1.v1.1">
    <property type="protein sequence ID" value="Kaladp0060s0042.1.v1.1"/>
    <property type="gene ID" value="Kaladp0060s0042.v1.1"/>
</dbReference>